<protein>
    <submittedName>
        <fullName evidence="13">Zinc finger protein 771-like</fullName>
    </submittedName>
</protein>
<dbReference type="GeneTree" id="ENSGT01150000286939"/>
<dbReference type="GO" id="GO:0008270">
    <property type="term" value="F:zinc ion binding"/>
    <property type="evidence" value="ECO:0007669"/>
    <property type="project" value="UniProtKB-KW"/>
</dbReference>
<dbReference type="GO" id="GO:0005634">
    <property type="term" value="C:nucleus"/>
    <property type="evidence" value="ECO:0007669"/>
    <property type="project" value="UniProtKB-SubCell"/>
</dbReference>
<gene>
    <name evidence="13" type="primary">LOC109881939</name>
</gene>
<evidence type="ECO:0000256" key="6">
    <source>
        <dbReference type="ARBA" id="ARBA00022833"/>
    </source>
</evidence>
<keyword evidence="10" id="KW-0539">Nucleus</keyword>
<keyword evidence="7" id="KW-0805">Transcription regulation</keyword>
<evidence type="ECO:0000256" key="8">
    <source>
        <dbReference type="ARBA" id="ARBA00023125"/>
    </source>
</evidence>
<dbReference type="FunFam" id="3.30.160.60:FF:002343">
    <property type="entry name" value="Zinc finger protein 33A"/>
    <property type="match status" value="3"/>
</dbReference>
<dbReference type="Pfam" id="PF13465">
    <property type="entry name" value="zf-H2C2_2"/>
    <property type="match status" value="2"/>
</dbReference>
<proteinExistence type="inferred from homology"/>
<dbReference type="PANTHER" id="PTHR24390:SF227">
    <property type="entry name" value="KRUEPPEL HOMOLOG 1-RELATED"/>
    <property type="match status" value="1"/>
</dbReference>
<evidence type="ECO:0000256" key="2">
    <source>
        <dbReference type="ARBA" id="ARBA00006991"/>
    </source>
</evidence>
<evidence type="ECO:0000256" key="1">
    <source>
        <dbReference type="ARBA" id="ARBA00004123"/>
    </source>
</evidence>
<feature type="domain" description="C2H2-type" evidence="12">
    <location>
        <begin position="170"/>
        <end position="197"/>
    </location>
</feature>
<evidence type="ECO:0000256" key="10">
    <source>
        <dbReference type="ARBA" id="ARBA00023242"/>
    </source>
</evidence>
<sequence length="234" mass="26441">VDSSLVDWGSVQHMHYLLTRVLDKVDSPNCGLDSRASPATSEHPEHQESHKTKTSHCCSVCGRECYKLSVLQIHMRIHTGEKPYPCPDCGKKFRFAHSGGLREHERIHSGEKPHTCTVCGKSFTQKGSLRVHLRTHTGERPYSCAVCGKSYTQNEFLKVHQRTHTGERPYSCSVCGKGFAQIGNLKKHQRIHTGEKPYQCLECGASFTQKDSLKMHQRSFISFLFSFDLLVVLP</sequence>
<evidence type="ECO:0000256" key="5">
    <source>
        <dbReference type="ARBA" id="ARBA00022771"/>
    </source>
</evidence>
<evidence type="ECO:0000256" key="3">
    <source>
        <dbReference type="ARBA" id="ARBA00022723"/>
    </source>
</evidence>
<dbReference type="InterPro" id="IPR013087">
    <property type="entry name" value="Znf_C2H2_type"/>
</dbReference>
<organism evidence="13 14">
    <name type="scientific">Oncorhynchus kisutch</name>
    <name type="common">Coho salmon</name>
    <name type="synonym">Salmo kisutch</name>
    <dbReference type="NCBI Taxonomy" id="8019"/>
    <lineage>
        <taxon>Eukaryota</taxon>
        <taxon>Metazoa</taxon>
        <taxon>Chordata</taxon>
        <taxon>Craniata</taxon>
        <taxon>Vertebrata</taxon>
        <taxon>Euteleostomi</taxon>
        <taxon>Actinopterygii</taxon>
        <taxon>Neopterygii</taxon>
        <taxon>Teleostei</taxon>
        <taxon>Protacanthopterygii</taxon>
        <taxon>Salmoniformes</taxon>
        <taxon>Salmonidae</taxon>
        <taxon>Salmoninae</taxon>
        <taxon>Oncorhynchus</taxon>
    </lineage>
</organism>
<keyword evidence="6" id="KW-0862">Zinc</keyword>
<evidence type="ECO:0000256" key="9">
    <source>
        <dbReference type="ARBA" id="ARBA00023163"/>
    </source>
</evidence>
<keyword evidence="9" id="KW-0804">Transcription</keyword>
<keyword evidence="4" id="KW-0677">Repeat</keyword>
<dbReference type="GO" id="GO:0003700">
    <property type="term" value="F:DNA-binding transcription factor activity"/>
    <property type="evidence" value="ECO:0007669"/>
    <property type="project" value="TreeGrafter"/>
</dbReference>
<keyword evidence="5 11" id="KW-0863">Zinc-finger</keyword>
<evidence type="ECO:0000256" key="11">
    <source>
        <dbReference type="PROSITE-ProRule" id="PRU00042"/>
    </source>
</evidence>
<evidence type="ECO:0000259" key="12">
    <source>
        <dbReference type="PROSITE" id="PS50157"/>
    </source>
</evidence>
<feature type="domain" description="C2H2-type" evidence="12">
    <location>
        <begin position="114"/>
        <end position="141"/>
    </location>
</feature>
<keyword evidence="3" id="KW-0479">Metal-binding</keyword>
<evidence type="ECO:0000313" key="13">
    <source>
        <dbReference type="Ensembl" id="ENSOKIP00005066351.1"/>
    </source>
</evidence>
<feature type="domain" description="C2H2-type" evidence="12">
    <location>
        <begin position="198"/>
        <end position="218"/>
    </location>
</feature>
<comment type="subcellular location">
    <subcellularLocation>
        <location evidence="1">Nucleus</location>
    </subcellularLocation>
</comment>
<keyword evidence="8" id="KW-0238">DNA-binding</keyword>
<feature type="domain" description="C2H2-type" evidence="12">
    <location>
        <begin position="56"/>
        <end position="83"/>
    </location>
</feature>
<dbReference type="FunFam" id="3.30.160.60:FF:002716">
    <property type="entry name" value="Zinc finger protein 212"/>
    <property type="match status" value="1"/>
</dbReference>
<dbReference type="Proteomes" id="UP000694557">
    <property type="component" value="Unassembled WGS sequence"/>
</dbReference>
<dbReference type="InterPro" id="IPR036236">
    <property type="entry name" value="Znf_C2H2_sf"/>
</dbReference>
<dbReference type="SMART" id="SM00355">
    <property type="entry name" value="ZnF_C2H2"/>
    <property type="match status" value="6"/>
</dbReference>
<accession>A0A8C7I3C6</accession>
<evidence type="ECO:0000256" key="7">
    <source>
        <dbReference type="ARBA" id="ARBA00023015"/>
    </source>
</evidence>
<dbReference type="GO" id="GO:0006357">
    <property type="term" value="P:regulation of transcription by RNA polymerase II"/>
    <property type="evidence" value="ECO:0007669"/>
    <property type="project" value="TreeGrafter"/>
</dbReference>
<dbReference type="PANTHER" id="PTHR24390">
    <property type="entry name" value="ZINC FINGER PROTEIN"/>
    <property type="match status" value="1"/>
</dbReference>
<reference evidence="13" key="2">
    <citation type="submission" date="2025-09" db="UniProtKB">
        <authorList>
            <consortium name="Ensembl"/>
        </authorList>
    </citation>
    <scope>IDENTIFICATION</scope>
</reference>
<dbReference type="Pfam" id="PF00096">
    <property type="entry name" value="zf-C2H2"/>
    <property type="match status" value="2"/>
</dbReference>
<dbReference type="SUPFAM" id="SSF57667">
    <property type="entry name" value="beta-beta-alpha zinc fingers"/>
    <property type="match status" value="3"/>
</dbReference>
<comment type="similarity">
    <text evidence="2">Belongs to the krueppel C2H2-type zinc-finger protein family.</text>
</comment>
<dbReference type="Gene3D" id="3.30.160.60">
    <property type="entry name" value="Classic Zinc Finger"/>
    <property type="match status" value="6"/>
</dbReference>
<evidence type="ECO:0000256" key="4">
    <source>
        <dbReference type="ARBA" id="ARBA00022737"/>
    </source>
</evidence>
<feature type="domain" description="C2H2-type" evidence="12">
    <location>
        <begin position="142"/>
        <end position="169"/>
    </location>
</feature>
<dbReference type="PROSITE" id="PS50157">
    <property type="entry name" value="ZINC_FINGER_C2H2_2"/>
    <property type="match status" value="6"/>
</dbReference>
<reference evidence="13" key="1">
    <citation type="submission" date="2025-08" db="UniProtKB">
        <authorList>
            <consortium name="Ensembl"/>
        </authorList>
    </citation>
    <scope>IDENTIFICATION</scope>
</reference>
<dbReference type="AlphaFoldDB" id="A0A8C7I3C6"/>
<keyword evidence="14" id="KW-1185">Reference proteome</keyword>
<name>A0A8C7I3C6_ONCKI</name>
<feature type="domain" description="C2H2-type" evidence="12">
    <location>
        <begin position="84"/>
        <end position="113"/>
    </location>
</feature>
<dbReference type="FunFam" id="3.30.160.60:FF:001480">
    <property type="entry name" value="Si:cabz01071911.3"/>
    <property type="match status" value="1"/>
</dbReference>
<dbReference type="Ensembl" id="ENSOKIT00005070574.1">
    <property type="protein sequence ID" value="ENSOKIP00005066351.1"/>
    <property type="gene ID" value="ENSOKIG00005028524.1"/>
</dbReference>
<dbReference type="PROSITE" id="PS00028">
    <property type="entry name" value="ZINC_FINGER_C2H2_1"/>
    <property type="match status" value="4"/>
</dbReference>
<dbReference type="GO" id="GO:0000978">
    <property type="term" value="F:RNA polymerase II cis-regulatory region sequence-specific DNA binding"/>
    <property type="evidence" value="ECO:0007669"/>
    <property type="project" value="TreeGrafter"/>
</dbReference>
<evidence type="ECO:0000313" key="14">
    <source>
        <dbReference type="Proteomes" id="UP000694557"/>
    </source>
</evidence>